<proteinExistence type="predicted"/>
<name>A0AC34GR14_9BILA</name>
<dbReference type="Proteomes" id="UP000887579">
    <property type="component" value="Unplaced"/>
</dbReference>
<reference evidence="2" key="1">
    <citation type="submission" date="2022-11" db="UniProtKB">
        <authorList>
            <consortium name="WormBaseParasite"/>
        </authorList>
    </citation>
    <scope>IDENTIFICATION</scope>
</reference>
<evidence type="ECO:0000313" key="1">
    <source>
        <dbReference type="Proteomes" id="UP000887579"/>
    </source>
</evidence>
<dbReference type="WBParaSite" id="ES5_v2.g692.t1">
    <property type="protein sequence ID" value="ES5_v2.g692.t1"/>
    <property type="gene ID" value="ES5_v2.g692"/>
</dbReference>
<protein>
    <submittedName>
        <fullName evidence="2">ZP domain-containing protein</fullName>
    </submittedName>
</protein>
<sequence length="210" mass="24048">MPELTYDANLNLVYAQSKVFKFSDSNKMHFNCLLYMCPKNDVMCKSSVPPACGKGGKASRGKRFSSLRNGVHELMLNSSTPFRQFRDLQRNPIQIQMQLLNEKAEKEKAEREMEVEVEEEKLKDEPIVEDESEALLLPPEQPRISPIIHYETSPPPKQQHSSSQQCQDEGYGRTAFYILITCNVITLTIASISLFILNRKRFSAKMNVNE</sequence>
<evidence type="ECO:0000313" key="2">
    <source>
        <dbReference type="WBParaSite" id="ES5_v2.g692.t1"/>
    </source>
</evidence>
<accession>A0AC34GR14</accession>
<organism evidence="1 2">
    <name type="scientific">Panagrolaimus sp. ES5</name>
    <dbReference type="NCBI Taxonomy" id="591445"/>
    <lineage>
        <taxon>Eukaryota</taxon>
        <taxon>Metazoa</taxon>
        <taxon>Ecdysozoa</taxon>
        <taxon>Nematoda</taxon>
        <taxon>Chromadorea</taxon>
        <taxon>Rhabditida</taxon>
        <taxon>Tylenchina</taxon>
        <taxon>Panagrolaimomorpha</taxon>
        <taxon>Panagrolaimoidea</taxon>
        <taxon>Panagrolaimidae</taxon>
        <taxon>Panagrolaimus</taxon>
    </lineage>
</organism>